<evidence type="ECO:0000256" key="2">
    <source>
        <dbReference type="ARBA" id="ARBA00022771"/>
    </source>
</evidence>
<protein>
    <submittedName>
        <fullName evidence="7">Programmed cell death protein 2-like</fullName>
    </submittedName>
</protein>
<dbReference type="PANTHER" id="PTHR12298">
    <property type="entry name" value="PCDC2 PROGRAMMED CELL DEATH PROTEIN 2 -RELATED"/>
    <property type="match status" value="1"/>
</dbReference>
<dbReference type="AlphaFoldDB" id="A0A1V9XSB3"/>
<evidence type="ECO:0000313" key="7">
    <source>
        <dbReference type="EMBL" id="OQR76323.1"/>
    </source>
</evidence>
<dbReference type="InterPro" id="IPR007320">
    <property type="entry name" value="PDCD2_C"/>
</dbReference>
<dbReference type="InParanoid" id="A0A1V9XSB3"/>
<proteinExistence type="predicted"/>
<dbReference type="Pfam" id="PF01753">
    <property type="entry name" value="zf-MYND"/>
    <property type="match status" value="1"/>
</dbReference>
<keyword evidence="2 4" id="KW-0863">Zinc-finger</keyword>
<sequence length="451" mass="50881">MAIVNEKKSVELGFAEKTDSWRLRSKFFPSKLGGKPAWLALKKLPNSLKCSCGEPLTFILQAYAPVDDHPTAFHRTLFIFGCQPCVDKNKPNSIIVFRSQLGLVNEFYPDIPAVEIEKGSESPSAADFVVLCCVCGCPGLQSCSLCKKRNYCSKQHQLVDWKKAHRFVCTGVKNSDQDNNSSIKKGIVAEKNGVSTPVWEPMDSSTQEIDELAARMIAQGGLNKNDDAMELNDGDLTTMKISWKASSDAVPNRGEISRNPASASDSKGGAVKSKKKKEKPTKDHQHRGVLPEYDIEMESEEIMEEERKEDTQEDLVQYFRGLDKESIAFMEDMGQCKGEDLKEIENISKGLNDKTFKRFKKIVDSYPEQILRYCKGGEPLWVSNQDLPKRVPHCELCKGPRVFEFQVMPHALNMLKNDLLDWGTLAIYTCAKSCDTDEYIKEFVYRQDFSH</sequence>
<feature type="region of interest" description="Disordered" evidence="5">
    <location>
        <begin position="245"/>
        <end position="290"/>
    </location>
</feature>
<reference evidence="7 8" key="1">
    <citation type="journal article" date="2017" name="Gigascience">
        <title>Draft genome of the honey bee ectoparasitic mite, Tropilaelaps mercedesae, is shaped by the parasitic life history.</title>
        <authorList>
            <person name="Dong X."/>
            <person name="Armstrong S.D."/>
            <person name="Xia D."/>
            <person name="Makepeace B.L."/>
            <person name="Darby A.C."/>
            <person name="Kadowaki T."/>
        </authorList>
    </citation>
    <scope>NUCLEOTIDE SEQUENCE [LARGE SCALE GENOMIC DNA]</scope>
    <source>
        <strain evidence="7">Wuxi-XJTLU</strain>
    </source>
</reference>
<dbReference type="Gene3D" id="6.10.140.2220">
    <property type="match status" value="1"/>
</dbReference>
<dbReference type="FunCoup" id="A0A1V9XSB3">
    <property type="interactions" value="1847"/>
</dbReference>
<accession>A0A1V9XSB3</accession>
<gene>
    <name evidence="7" type="ORF">BIW11_07845</name>
</gene>
<dbReference type="SUPFAM" id="SSF144232">
    <property type="entry name" value="HIT/MYND zinc finger-like"/>
    <property type="match status" value="1"/>
</dbReference>
<feature type="domain" description="MYND-type" evidence="6">
    <location>
        <begin position="132"/>
        <end position="169"/>
    </location>
</feature>
<dbReference type="GO" id="GO:0005634">
    <property type="term" value="C:nucleus"/>
    <property type="evidence" value="ECO:0007669"/>
    <property type="project" value="TreeGrafter"/>
</dbReference>
<dbReference type="GO" id="GO:0005737">
    <property type="term" value="C:cytoplasm"/>
    <property type="evidence" value="ECO:0007669"/>
    <property type="project" value="InterPro"/>
</dbReference>
<dbReference type="Pfam" id="PF04194">
    <property type="entry name" value="PDCD2_C"/>
    <property type="match status" value="1"/>
</dbReference>
<evidence type="ECO:0000256" key="5">
    <source>
        <dbReference type="SAM" id="MobiDB-lite"/>
    </source>
</evidence>
<dbReference type="OrthoDB" id="443682at2759"/>
<keyword evidence="3" id="KW-0862">Zinc</keyword>
<evidence type="ECO:0000256" key="1">
    <source>
        <dbReference type="ARBA" id="ARBA00022723"/>
    </source>
</evidence>
<dbReference type="PANTHER" id="PTHR12298:SF4">
    <property type="entry name" value="PROGRAMMED CELL DEATH PROTEIN 2"/>
    <property type="match status" value="1"/>
</dbReference>
<dbReference type="PROSITE" id="PS01360">
    <property type="entry name" value="ZF_MYND_1"/>
    <property type="match status" value="1"/>
</dbReference>
<dbReference type="EMBL" id="MNPL01004950">
    <property type="protein sequence ID" value="OQR76323.1"/>
    <property type="molecule type" value="Genomic_DNA"/>
</dbReference>
<keyword evidence="1" id="KW-0479">Metal-binding</keyword>
<keyword evidence="8" id="KW-1185">Reference proteome</keyword>
<dbReference type="GO" id="GO:0008270">
    <property type="term" value="F:zinc ion binding"/>
    <property type="evidence" value="ECO:0007669"/>
    <property type="project" value="UniProtKB-KW"/>
</dbReference>
<dbReference type="Proteomes" id="UP000192247">
    <property type="component" value="Unassembled WGS sequence"/>
</dbReference>
<evidence type="ECO:0000313" key="8">
    <source>
        <dbReference type="Proteomes" id="UP000192247"/>
    </source>
</evidence>
<name>A0A1V9XSB3_9ACAR</name>
<evidence type="ECO:0000256" key="3">
    <source>
        <dbReference type="ARBA" id="ARBA00022833"/>
    </source>
</evidence>
<feature type="compositionally biased region" description="Basic residues" evidence="5">
    <location>
        <begin position="272"/>
        <end position="287"/>
    </location>
</feature>
<organism evidence="7 8">
    <name type="scientific">Tropilaelaps mercedesae</name>
    <dbReference type="NCBI Taxonomy" id="418985"/>
    <lineage>
        <taxon>Eukaryota</taxon>
        <taxon>Metazoa</taxon>
        <taxon>Ecdysozoa</taxon>
        <taxon>Arthropoda</taxon>
        <taxon>Chelicerata</taxon>
        <taxon>Arachnida</taxon>
        <taxon>Acari</taxon>
        <taxon>Parasitiformes</taxon>
        <taxon>Mesostigmata</taxon>
        <taxon>Gamasina</taxon>
        <taxon>Dermanyssoidea</taxon>
        <taxon>Laelapidae</taxon>
        <taxon>Tropilaelaps</taxon>
    </lineage>
</organism>
<evidence type="ECO:0000259" key="6">
    <source>
        <dbReference type="PROSITE" id="PS50865"/>
    </source>
</evidence>
<dbReference type="STRING" id="418985.A0A1V9XSB3"/>
<feature type="compositionally biased region" description="Low complexity" evidence="5">
    <location>
        <begin position="261"/>
        <end position="271"/>
    </location>
</feature>
<comment type="caution">
    <text evidence="7">The sequence shown here is derived from an EMBL/GenBank/DDBJ whole genome shotgun (WGS) entry which is preliminary data.</text>
</comment>
<evidence type="ECO:0000256" key="4">
    <source>
        <dbReference type="PROSITE-ProRule" id="PRU00134"/>
    </source>
</evidence>
<dbReference type="PROSITE" id="PS50865">
    <property type="entry name" value="ZF_MYND_2"/>
    <property type="match status" value="1"/>
</dbReference>
<dbReference type="InterPro" id="IPR002893">
    <property type="entry name" value="Znf_MYND"/>
</dbReference>